<dbReference type="PANTHER" id="PTHR35936:SF38">
    <property type="entry name" value="GLUTAMINE-BINDING PERIPLASMIC PROTEIN"/>
    <property type="match status" value="1"/>
</dbReference>
<feature type="chain" id="PRO_5032778732" evidence="5">
    <location>
        <begin position="28"/>
        <end position="253"/>
    </location>
</feature>
<keyword evidence="3 5" id="KW-0732">Signal</keyword>
<dbReference type="InterPro" id="IPR001320">
    <property type="entry name" value="Iontro_rcpt_C"/>
</dbReference>
<comment type="similarity">
    <text evidence="2 4">Belongs to the bacterial solute-binding protein 3 family.</text>
</comment>
<dbReference type="GO" id="GO:0016020">
    <property type="term" value="C:membrane"/>
    <property type="evidence" value="ECO:0007669"/>
    <property type="project" value="InterPro"/>
</dbReference>
<evidence type="ECO:0000256" key="2">
    <source>
        <dbReference type="ARBA" id="ARBA00010333"/>
    </source>
</evidence>
<dbReference type="PANTHER" id="PTHR35936">
    <property type="entry name" value="MEMBRANE-BOUND LYTIC MUREIN TRANSGLYCOSYLASE F"/>
    <property type="match status" value="1"/>
</dbReference>
<comment type="caution">
    <text evidence="8">The sequence shown here is derived from an EMBL/GenBank/DDBJ whole genome shotgun (WGS) entry which is preliminary data.</text>
</comment>
<feature type="signal peptide" evidence="5">
    <location>
        <begin position="1"/>
        <end position="27"/>
    </location>
</feature>
<dbReference type="PROSITE" id="PS01039">
    <property type="entry name" value="SBP_BACTERIAL_3"/>
    <property type="match status" value="1"/>
</dbReference>
<keyword evidence="9" id="KW-1185">Reference proteome</keyword>
<dbReference type="InterPro" id="IPR001638">
    <property type="entry name" value="Solute-binding_3/MltF_N"/>
</dbReference>
<name>A0A846QDY6_9BACT</name>
<dbReference type="RefSeq" id="WP_167939713.1">
    <property type="nucleotide sequence ID" value="NZ_JAATJA010000001.1"/>
</dbReference>
<evidence type="ECO:0000259" key="6">
    <source>
        <dbReference type="SMART" id="SM00062"/>
    </source>
</evidence>
<comment type="subcellular location">
    <subcellularLocation>
        <location evidence="1">Cell envelope</location>
    </subcellularLocation>
</comment>
<protein>
    <submittedName>
        <fullName evidence="8">Glutamine transport system substrate-binding protein</fullName>
    </submittedName>
</protein>
<proteinExistence type="inferred from homology"/>
<organism evidence="8 9">
    <name type="scientific">Desulfobaculum xiamenense</name>
    <dbReference type="NCBI Taxonomy" id="995050"/>
    <lineage>
        <taxon>Bacteria</taxon>
        <taxon>Pseudomonadati</taxon>
        <taxon>Thermodesulfobacteriota</taxon>
        <taxon>Desulfovibrionia</taxon>
        <taxon>Desulfovibrionales</taxon>
        <taxon>Desulfovibrionaceae</taxon>
        <taxon>Desulfobaculum</taxon>
    </lineage>
</organism>
<evidence type="ECO:0000259" key="7">
    <source>
        <dbReference type="SMART" id="SM00079"/>
    </source>
</evidence>
<dbReference type="SMART" id="SM00062">
    <property type="entry name" value="PBPb"/>
    <property type="match status" value="1"/>
</dbReference>
<evidence type="ECO:0000313" key="8">
    <source>
        <dbReference type="EMBL" id="NJB66588.1"/>
    </source>
</evidence>
<sequence length="253" mass="28341">MRLFTLVAKACILTCLLCTALPNAACAKRVIVAVNDDYAPFTFRANGTLSGFDIDMWEEIAHELKLDFMYRPEDFSNIFDTLLAGRADLAVTGLSITDQRKTIVDFSIPYHHTGLRLLVRESEEKITDVNDLAGRIVACKIDTTSAEFATRRIPDAMVSLFRNIDDAFLDLQFRKIDAIIFDAPAVEHYAANAGKGRVKAVGPLLDPQDYAIAFKKNSPLLDQVNKALERMKQDGRLDRLRERWLGKTQEGGN</sequence>
<feature type="domain" description="Solute-binding protein family 3/N-terminal" evidence="6">
    <location>
        <begin position="29"/>
        <end position="248"/>
    </location>
</feature>
<dbReference type="Pfam" id="PF00497">
    <property type="entry name" value="SBP_bac_3"/>
    <property type="match status" value="1"/>
</dbReference>
<evidence type="ECO:0000256" key="3">
    <source>
        <dbReference type="ARBA" id="ARBA00022729"/>
    </source>
</evidence>
<dbReference type="SUPFAM" id="SSF53850">
    <property type="entry name" value="Periplasmic binding protein-like II"/>
    <property type="match status" value="1"/>
</dbReference>
<feature type="domain" description="Ionotropic glutamate receptor C-terminal" evidence="7">
    <location>
        <begin position="29"/>
        <end position="247"/>
    </location>
</feature>
<dbReference type="Proteomes" id="UP000580856">
    <property type="component" value="Unassembled WGS sequence"/>
</dbReference>
<dbReference type="GO" id="GO:0030313">
    <property type="term" value="C:cell envelope"/>
    <property type="evidence" value="ECO:0007669"/>
    <property type="project" value="UniProtKB-SubCell"/>
</dbReference>
<dbReference type="Gene3D" id="3.40.190.10">
    <property type="entry name" value="Periplasmic binding protein-like II"/>
    <property type="match status" value="2"/>
</dbReference>
<evidence type="ECO:0000313" key="9">
    <source>
        <dbReference type="Proteomes" id="UP000580856"/>
    </source>
</evidence>
<evidence type="ECO:0000256" key="5">
    <source>
        <dbReference type="SAM" id="SignalP"/>
    </source>
</evidence>
<evidence type="ECO:0000256" key="1">
    <source>
        <dbReference type="ARBA" id="ARBA00004196"/>
    </source>
</evidence>
<dbReference type="InterPro" id="IPR018313">
    <property type="entry name" value="SBP_3_CS"/>
</dbReference>
<dbReference type="AlphaFoldDB" id="A0A846QDY6"/>
<accession>A0A846QDY6</accession>
<dbReference type="GO" id="GO:0015276">
    <property type="term" value="F:ligand-gated monoatomic ion channel activity"/>
    <property type="evidence" value="ECO:0007669"/>
    <property type="project" value="InterPro"/>
</dbReference>
<dbReference type="SMART" id="SM00079">
    <property type="entry name" value="PBPe"/>
    <property type="match status" value="1"/>
</dbReference>
<dbReference type="EMBL" id="JAATJA010000001">
    <property type="protein sequence ID" value="NJB66588.1"/>
    <property type="molecule type" value="Genomic_DNA"/>
</dbReference>
<reference evidence="8 9" key="1">
    <citation type="submission" date="2020-03" db="EMBL/GenBank/DDBJ databases">
        <title>Genomic Encyclopedia of Type Strains, Phase IV (KMG-IV): sequencing the most valuable type-strain genomes for metagenomic binning, comparative biology and taxonomic classification.</title>
        <authorList>
            <person name="Goeker M."/>
        </authorList>
    </citation>
    <scope>NUCLEOTIDE SEQUENCE [LARGE SCALE GENOMIC DNA]</scope>
    <source>
        <strain evidence="8 9">DSM 24233</strain>
    </source>
</reference>
<evidence type="ECO:0000256" key="4">
    <source>
        <dbReference type="RuleBase" id="RU003744"/>
    </source>
</evidence>
<gene>
    <name evidence="8" type="ORF">GGQ74_000228</name>
</gene>